<dbReference type="Pfam" id="PF00440">
    <property type="entry name" value="TetR_N"/>
    <property type="match status" value="1"/>
</dbReference>
<dbReference type="EMBL" id="CAFBLU010000006">
    <property type="protein sequence ID" value="CAB4868053.1"/>
    <property type="molecule type" value="Genomic_DNA"/>
</dbReference>
<accession>A0A6J7DLA4</accession>
<proteinExistence type="predicted"/>
<evidence type="ECO:0000313" key="5">
    <source>
        <dbReference type="EMBL" id="CAB4868053.1"/>
    </source>
</evidence>
<dbReference type="PANTHER" id="PTHR30055">
    <property type="entry name" value="HTH-TYPE TRANSCRIPTIONAL REGULATOR RUTR"/>
    <property type="match status" value="1"/>
</dbReference>
<dbReference type="InterPro" id="IPR001647">
    <property type="entry name" value="HTH_TetR"/>
</dbReference>
<dbReference type="InterPro" id="IPR036271">
    <property type="entry name" value="Tet_transcr_reg_TetR-rel_C_sf"/>
</dbReference>
<dbReference type="PRINTS" id="PR00455">
    <property type="entry name" value="HTHTETR"/>
</dbReference>
<evidence type="ECO:0000256" key="1">
    <source>
        <dbReference type="ARBA" id="ARBA00023015"/>
    </source>
</evidence>
<dbReference type="GO" id="GO:0003700">
    <property type="term" value="F:DNA-binding transcription factor activity"/>
    <property type="evidence" value="ECO:0007669"/>
    <property type="project" value="TreeGrafter"/>
</dbReference>
<dbReference type="Pfam" id="PF17938">
    <property type="entry name" value="TetR_C_29"/>
    <property type="match status" value="1"/>
</dbReference>
<sequence>MSSRADAAAEKRLKILEASIHVFARQGFTAGRISDIADQAGVAHGLVYHYFDSKEAILDELFSERWELLVTMIAQTADEDIPARDKLALVAQFIVDSYHYGPDLMKVIIVEVTRAVNTFGKTHLEEIREAYNLIAEIVRRGQKAGELRDEIAADYAALAFYGATEQVLTGWIFDLMPSQEEDFDRAAAFIVETVCGGLGMPAH</sequence>
<dbReference type="PROSITE" id="PS50977">
    <property type="entry name" value="HTH_TETR_2"/>
    <property type="match status" value="1"/>
</dbReference>
<name>A0A6J7DLA4_9ZZZZ</name>
<reference evidence="5" key="1">
    <citation type="submission" date="2020-05" db="EMBL/GenBank/DDBJ databases">
        <authorList>
            <person name="Chiriac C."/>
            <person name="Salcher M."/>
            <person name="Ghai R."/>
            <person name="Kavagutti S V."/>
        </authorList>
    </citation>
    <scope>NUCLEOTIDE SEQUENCE</scope>
</reference>
<organism evidence="5">
    <name type="scientific">freshwater metagenome</name>
    <dbReference type="NCBI Taxonomy" id="449393"/>
    <lineage>
        <taxon>unclassified sequences</taxon>
        <taxon>metagenomes</taxon>
        <taxon>ecological metagenomes</taxon>
    </lineage>
</organism>
<protein>
    <submittedName>
        <fullName evidence="5">Unannotated protein</fullName>
    </submittedName>
</protein>
<keyword evidence="2" id="KW-0238">DNA-binding</keyword>
<dbReference type="PANTHER" id="PTHR30055:SF234">
    <property type="entry name" value="HTH-TYPE TRANSCRIPTIONAL REGULATOR BETI"/>
    <property type="match status" value="1"/>
</dbReference>
<feature type="domain" description="HTH tetR-type" evidence="4">
    <location>
        <begin position="9"/>
        <end position="69"/>
    </location>
</feature>
<dbReference type="InterPro" id="IPR050109">
    <property type="entry name" value="HTH-type_TetR-like_transc_reg"/>
</dbReference>
<dbReference type="InterPro" id="IPR041474">
    <property type="entry name" value="NicS_C"/>
</dbReference>
<dbReference type="Gene3D" id="1.10.357.10">
    <property type="entry name" value="Tetracycline Repressor, domain 2"/>
    <property type="match status" value="1"/>
</dbReference>
<dbReference type="AlphaFoldDB" id="A0A6J7DLA4"/>
<dbReference type="SUPFAM" id="SSF48498">
    <property type="entry name" value="Tetracyclin repressor-like, C-terminal domain"/>
    <property type="match status" value="1"/>
</dbReference>
<evidence type="ECO:0000259" key="4">
    <source>
        <dbReference type="PROSITE" id="PS50977"/>
    </source>
</evidence>
<keyword evidence="3" id="KW-0804">Transcription</keyword>
<keyword evidence="1" id="KW-0805">Transcription regulation</keyword>
<dbReference type="InterPro" id="IPR009057">
    <property type="entry name" value="Homeodomain-like_sf"/>
</dbReference>
<dbReference type="GO" id="GO:0000976">
    <property type="term" value="F:transcription cis-regulatory region binding"/>
    <property type="evidence" value="ECO:0007669"/>
    <property type="project" value="TreeGrafter"/>
</dbReference>
<gene>
    <name evidence="5" type="ORF">UFOPK3444_00564</name>
</gene>
<evidence type="ECO:0000256" key="2">
    <source>
        <dbReference type="ARBA" id="ARBA00023125"/>
    </source>
</evidence>
<dbReference type="Gene3D" id="1.10.10.60">
    <property type="entry name" value="Homeodomain-like"/>
    <property type="match status" value="1"/>
</dbReference>
<dbReference type="SUPFAM" id="SSF46689">
    <property type="entry name" value="Homeodomain-like"/>
    <property type="match status" value="1"/>
</dbReference>
<evidence type="ECO:0000256" key="3">
    <source>
        <dbReference type="ARBA" id="ARBA00023163"/>
    </source>
</evidence>